<dbReference type="PANTHER" id="PTHR38733:SF1">
    <property type="entry name" value="TYPE IV METHYL-DIRECTED RESTRICTION ENZYME ECOKMCRBC"/>
    <property type="match status" value="1"/>
</dbReference>
<gene>
    <name evidence="1" type="ORF">F0145_05005</name>
</gene>
<comment type="caution">
    <text evidence="1">The sequence shown here is derived from an EMBL/GenBank/DDBJ whole genome shotgun (WGS) entry which is preliminary data.</text>
</comment>
<proteinExistence type="predicted"/>
<dbReference type="InterPro" id="IPR019292">
    <property type="entry name" value="McrC"/>
</dbReference>
<reference evidence="1 2" key="1">
    <citation type="submission" date="2019-09" db="EMBL/GenBank/DDBJ databases">
        <title>Genome sequence and assembly of Adhaeribacter sp.</title>
        <authorList>
            <person name="Chhetri G."/>
        </authorList>
    </citation>
    <scope>NUCLEOTIDE SEQUENCE [LARGE SCALE GENOMIC DNA]</scope>
    <source>
        <strain evidence="1 2">DK36</strain>
    </source>
</reference>
<dbReference type="EMBL" id="VWSF01000003">
    <property type="protein sequence ID" value="KAA5548087.1"/>
    <property type="molecule type" value="Genomic_DNA"/>
</dbReference>
<organism evidence="1 2">
    <name type="scientific">Adhaeribacter rhizoryzae</name>
    <dbReference type="NCBI Taxonomy" id="2607907"/>
    <lineage>
        <taxon>Bacteria</taxon>
        <taxon>Pseudomonadati</taxon>
        <taxon>Bacteroidota</taxon>
        <taxon>Cytophagia</taxon>
        <taxon>Cytophagales</taxon>
        <taxon>Hymenobacteraceae</taxon>
        <taxon>Adhaeribacter</taxon>
    </lineage>
</organism>
<dbReference type="Pfam" id="PF10117">
    <property type="entry name" value="McrBC"/>
    <property type="match status" value="1"/>
</dbReference>
<dbReference type="Proteomes" id="UP000323426">
    <property type="component" value="Unassembled WGS sequence"/>
</dbReference>
<name>A0A5M6DKL6_9BACT</name>
<evidence type="ECO:0000313" key="1">
    <source>
        <dbReference type="EMBL" id="KAA5548087.1"/>
    </source>
</evidence>
<sequence length="163" mass="19541">MEALTRLFEWKAIENKALAWPYSQPEFISDFQEYLNTVWESRNWYKEDESKKINEGRSAAKQRFFTFYHNKIKARNYVGVVQFEGHRIEIYPKIFQDCKEPDFKSYFQHLLYWLSYCRRINFPVSKTALDDLPTDDFLEALIYIFAHYTATIRTQNGAGSCWG</sequence>
<evidence type="ECO:0000313" key="2">
    <source>
        <dbReference type="Proteomes" id="UP000323426"/>
    </source>
</evidence>
<dbReference type="PANTHER" id="PTHR38733">
    <property type="entry name" value="PROTEIN MCRC"/>
    <property type="match status" value="1"/>
</dbReference>
<dbReference type="AlphaFoldDB" id="A0A5M6DKL6"/>
<dbReference type="RefSeq" id="WP_150087223.1">
    <property type="nucleotide sequence ID" value="NZ_VWSF01000003.1"/>
</dbReference>
<accession>A0A5M6DKL6</accession>
<protein>
    <submittedName>
        <fullName evidence="1">Uncharacterized protein</fullName>
    </submittedName>
</protein>
<keyword evidence="2" id="KW-1185">Reference proteome</keyword>